<dbReference type="PROSITE" id="PS50048">
    <property type="entry name" value="ZN2_CY6_FUNGAL_2"/>
    <property type="match status" value="1"/>
</dbReference>
<evidence type="ECO:0000313" key="7">
    <source>
        <dbReference type="EMBL" id="THU78196.1"/>
    </source>
</evidence>
<dbReference type="EMBL" id="ML180244">
    <property type="protein sequence ID" value="THU78196.1"/>
    <property type="molecule type" value="Genomic_DNA"/>
</dbReference>
<protein>
    <recommendedName>
        <fullName evidence="6">Zn(2)-C6 fungal-type domain-containing protein</fullName>
    </recommendedName>
</protein>
<dbReference type="SMART" id="SM00066">
    <property type="entry name" value="GAL4"/>
    <property type="match status" value="1"/>
</dbReference>
<proteinExistence type="predicted"/>
<gene>
    <name evidence="7" type="ORF">K435DRAFT_64971</name>
</gene>
<dbReference type="GO" id="GO:0000981">
    <property type="term" value="F:DNA-binding transcription factor activity, RNA polymerase II-specific"/>
    <property type="evidence" value="ECO:0007669"/>
    <property type="project" value="InterPro"/>
</dbReference>
<keyword evidence="5" id="KW-0539">Nucleus</keyword>
<dbReference type="InterPro" id="IPR001138">
    <property type="entry name" value="Zn2Cys6_DnaBD"/>
</dbReference>
<dbReference type="PANTHER" id="PTHR47338:SF29">
    <property type="entry name" value="ZN(2)-C6 FUNGAL-TYPE DOMAIN-CONTAINING PROTEIN"/>
    <property type="match status" value="1"/>
</dbReference>
<comment type="subcellular location">
    <subcellularLocation>
        <location evidence="1">Nucleus</location>
    </subcellularLocation>
</comment>
<dbReference type="GO" id="GO:0003677">
    <property type="term" value="F:DNA binding"/>
    <property type="evidence" value="ECO:0007669"/>
    <property type="project" value="InterPro"/>
</dbReference>
<evidence type="ECO:0000256" key="3">
    <source>
        <dbReference type="ARBA" id="ARBA00023015"/>
    </source>
</evidence>
<dbReference type="GO" id="GO:0005634">
    <property type="term" value="C:nucleus"/>
    <property type="evidence" value="ECO:0007669"/>
    <property type="project" value="UniProtKB-SubCell"/>
</dbReference>
<evidence type="ECO:0000259" key="6">
    <source>
        <dbReference type="PROSITE" id="PS50048"/>
    </source>
</evidence>
<dbReference type="InterPro" id="IPR050815">
    <property type="entry name" value="TF_fung"/>
</dbReference>
<dbReference type="Pfam" id="PF00172">
    <property type="entry name" value="Zn_clus"/>
    <property type="match status" value="1"/>
</dbReference>
<dbReference type="GO" id="GO:0008270">
    <property type="term" value="F:zinc ion binding"/>
    <property type="evidence" value="ECO:0007669"/>
    <property type="project" value="InterPro"/>
</dbReference>
<dbReference type="GO" id="GO:0006351">
    <property type="term" value="P:DNA-templated transcription"/>
    <property type="evidence" value="ECO:0007669"/>
    <property type="project" value="InterPro"/>
</dbReference>
<evidence type="ECO:0000256" key="2">
    <source>
        <dbReference type="ARBA" id="ARBA00022723"/>
    </source>
</evidence>
<keyword evidence="2" id="KW-0479">Metal-binding</keyword>
<name>A0A4S8KR19_DENBC</name>
<reference evidence="7 8" key="1">
    <citation type="journal article" date="2019" name="Nat. Ecol. Evol.">
        <title>Megaphylogeny resolves global patterns of mushroom evolution.</title>
        <authorList>
            <person name="Varga T."/>
            <person name="Krizsan K."/>
            <person name="Foldi C."/>
            <person name="Dima B."/>
            <person name="Sanchez-Garcia M."/>
            <person name="Sanchez-Ramirez S."/>
            <person name="Szollosi G.J."/>
            <person name="Szarkandi J.G."/>
            <person name="Papp V."/>
            <person name="Albert L."/>
            <person name="Andreopoulos W."/>
            <person name="Angelini C."/>
            <person name="Antonin V."/>
            <person name="Barry K.W."/>
            <person name="Bougher N.L."/>
            <person name="Buchanan P."/>
            <person name="Buyck B."/>
            <person name="Bense V."/>
            <person name="Catcheside P."/>
            <person name="Chovatia M."/>
            <person name="Cooper J."/>
            <person name="Damon W."/>
            <person name="Desjardin D."/>
            <person name="Finy P."/>
            <person name="Geml J."/>
            <person name="Haridas S."/>
            <person name="Hughes K."/>
            <person name="Justo A."/>
            <person name="Karasinski D."/>
            <person name="Kautmanova I."/>
            <person name="Kiss B."/>
            <person name="Kocsube S."/>
            <person name="Kotiranta H."/>
            <person name="LaButti K.M."/>
            <person name="Lechner B.E."/>
            <person name="Liimatainen K."/>
            <person name="Lipzen A."/>
            <person name="Lukacs Z."/>
            <person name="Mihaltcheva S."/>
            <person name="Morgado L.N."/>
            <person name="Niskanen T."/>
            <person name="Noordeloos M.E."/>
            <person name="Ohm R.A."/>
            <person name="Ortiz-Santana B."/>
            <person name="Ovrebo C."/>
            <person name="Racz N."/>
            <person name="Riley R."/>
            <person name="Savchenko A."/>
            <person name="Shiryaev A."/>
            <person name="Soop K."/>
            <person name="Spirin V."/>
            <person name="Szebenyi C."/>
            <person name="Tomsovsky M."/>
            <person name="Tulloss R.E."/>
            <person name="Uehling J."/>
            <person name="Grigoriev I.V."/>
            <person name="Vagvolgyi C."/>
            <person name="Papp T."/>
            <person name="Martin F.M."/>
            <person name="Miettinen O."/>
            <person name="Hibbett D.S."/>
            <person name="Nagy L.G."/>
        </authorList>
    </citation>
    <scope>NUCLEOTIDE SEQUENCE [LARGE SCALE GENOMIC DNA]</scope>
    <source>
        <strain evidence="7 8">CBS 962.96</strain>
    </source>
</reference>
<keyword evidence="3" id="KW-0805">Transcription regulation</keyword>
<dbReference type="PANTHER" id="PTHR47338">
    <property type="entry name" value="ZN(II)2CYS6 TRANSCRIPTION FACTOR (EUROFUNG)-RELATED"/>
    <property type="match status" value="1"/>
</dbReference>
<organism evidence="7 8">
    <name type="scientific">Dendrothele bispora (strain CBS 962.96)</name>
    <dbReference type="NCBI Taxonomy" id="1314807"/>
    <lineage>
        <taxon>Eukaryota</taxon>
        <taxon>Fungi</taxon>
        <taxon>Dikarya</taxon>
        <taxon>Basidiomycota</taxon>
        <taxon>Agaricomycotina</taxon>
        <taxon>Agaricomycetes</taxon>
        <taxon>Agaricomycetidae</taxon>
        <taxon>Agaricales</taxon>
        <taxon>Agaricales incertae sedis</taxon>
        <taxon>Dendrothele</taxon>
    </lineage>
</organism>
<evidence type="ECO:0000256" key="1">
    <source>
        <dbReference type="ARBA" id="ARBA00004123"/>
    </source>
</evidence>
<evidence type="ECO:0000256" key="4">
    <source>
        <dbReference type="ARBA" id="ARBA00023163"/>
    </source>
</evidence>
<evidence type="ECO:0000313" key="8">
    <source>
        <dbReference type="Proteomes" id="UP000297245"/>
    </source>
</evidence>
<dbReference type="Gene3D" id="4.10.240.10">
    <property type="entry name" value="Zn(2)-C6 fungal-type DNA-binding domain"/>
    <property type="match status" value="1"/>
</dbReference>
<evidence type="ECO:0000256" key="5">
    <source>
        <dbReference type="ARBA" id="ARBA00023242"/>
    </source>
</evidence>
<dbReference type="Proteomes" id="UP000297245">
    <property type="component" value="Unassembled WGS sequence"/>
</dbReference>
<dbReference type="InterPro" id="IPR036864">
    <property type="entry name" value="Zn2-C6_fun-type_DNA-bd_sf"/>
</dbReference>
<keyword evidence="4" id="KW-0804">Transcription</keyword>
<dbReference type="SUPFAM" id="SSF57701">
    <property type="entry name" value="Zn2/Cys6 DNA-binding domain"/>
    <property type="match status" value="1"/>
</dbReference>
<keyword evidence="8" id="KW-1185">Reference proteome</keyword>
<dbReference type="InterPro" id="IPR007219">
    <property type="entry name" value="XnlR_reg_dom"/>
</dbReference>
<sequence>MPRGSSCLNCRRRRIKCDAARPICNNCQRSPDKFGDCEYAAGGPSNVEALEEQISIMENRIRELENPTQPPGSMVLQDPYAKSSSVRTALARNAPSAGTLDSAELPTPLRQSLLSTFLQYATQLGFFLDPSSLNVSSPSSSVWHPAPALLQTVLLLGAQLSSSQTIDSNTKAHLLSQALKTTPYILSSNHPNKVLQAIQTHVLLSQYFFINGRFLEGKYHLTMSVSLVLSTGLHRIQSRELEHSHHIFSTGSGQLHDSSSSLNAMLPPMTSALSPSRYAEEEKEKISAFWTVVILNSCWSTVEGTTSSLAYWKPEFAVYTPWPGTISEPDVRSNSTIQRFLSNTSDDVRSVMALHAKASILFEQTFELSRSYNPTLSPEFAQTWFSRWNTLRSVVQRFQVPSIDSVLTDNHNTGEPAIVMSRQLLVIHTLICVVKIRIIRFTPVQSSTSSYGFAGNNNRDTVIQIALEAAMLIKKTNLQETTFVDPILAMLWTTIGRILSEEISSAPSTTDLRSGRSLEVSRRVNAMRSALDTIYQTMSMLASTLPLMGRQLQNIRGASGSSN</sequence>
<dbReference type="CDD" id="cd00067">
    <property type="entry name" value="GAL4"/>
    <property type="match status" value="1"/>
</dbReference>
<dbReference type="Pfam" id="PF04082">
    <property type="entry name" value="Fungal_trans"/>
    <property type="match status" value="1"/>
</dbReference>
<feature type="domain" description="Zn(2)-C6 fungal-type" evidence="6">
    <location>
        <begin position="6"/>
        <end position="39"/>
    </location>
</feature>
<dbReference type="OrthoDB" id="39175at2759"/>
<dbReference type="CDD" id="cd12148">
    <property type="entry name" value="fungal_TF_MHR"/>
    <property type="match status" value="1"/>
</dbReference>
<accession>A0A4S8KR19</accession>
<dbReference type="AlphaFoldDB" id="A0A4S8KR19"/>